<evidence type="ECO:0000313" key="6">
    <source>
        <dbReference type="EMBL" id="KAG2650564.1"/>
    </source>
</evidence>
<keyword evidence="2" id="KW-0805">Transcription regulation</keyword>
<feature type="compositionally biased region" description="Acidic residues" evidence="4">
    <location>
        <begin position="180"/>
        <end position="189"/>
    </location>
</feature>
<evidence type="ECO:0000256" key="2">
    <source>
        <dbReference type="ARBA" id="ARBA00023015"/>
    </source>
</evidence>
<protein>
    <recommendedName>
        <fullName evidence="5">BHLH domain-containing protein</fullName>
    </recommendedName>
</protein>
<evidence type="ECO:0000313" key="7">
    <source>
        <dbReference type="Proteomes" id="UP000823388"/>
    </source>
</evidence>
<feature type="domain" description="BHLH" evidence="5">
    <location>
        <begin position="209"/>
        <end position="258"/>
    </location>
</feature>
<gene>
    <name evidence="6" type="ORF">PVAP13_1NG176500</name>
</gene>
<comment type="similarity">
    <text evidence="1">Belongs to the bHLH protein family.</text>
</comment>
<reference evidence="6" key="1">
    <citation type="submission" date="2020-05" db="EMBL/GenBank/DDBJ databases">
        <title>WGS assembly of Panicum virgatum.</title>
        <authorList>
            <person name="Lovell J.T."/>
            <person name="Jenkins J."/>
            <person name="Shu S."/>
            <person name="Juenger T.E."/>
            <person name="Schmutz J."/>
        </authorList>
    </citation>
    <scope>NUCLEOTIDE SEQUENCE</scope>
    <source>
        <strain evidence="6">AP13</strain>
    </source>
</reference>
<evidence type="ECO:0000256" key="4">
    <source>
        <dbReference type="SAM" id="MobiDB-lite"/>
    </source>
</evidence>
<accession>A0A8T0WZL7</accession>
<feature type="region of interest" description="Disordered" evidence="4">
    <location>
        <begin position="180"/>
        <end position="227"/>
    </location>
</feature>
<dbReference type="InterPro" id="IPR011598">
    <property type="entry name" value="bHLH_dom"/>
</dbReference>
<evidence type="ECO:0000259" key="5">
    <source>
        <dbReference type="PROSITE" id="PS50888"/>
    </source>
</evidence>
<dbReference type="InterPro" id="IPR036638">
    <property type="entry name" value="HLH_DNA-bd_sf"/>
</dbReference>
<dbReference type="Pfam" id="PF23173">
    <property type="entry name" value="bHLH_SAC51"/>
    <property type="match status" value="1"/>
</dbReference>
<dbReference type="EMBL" id="CM029038">
    <property type="protein sequence ID" value="KAG2650564.1"/>
    <property type="molecule type" value="Genomic_DNA"/>
</dbReference>
<proteinExistence type="inferred from homology"/>
<organism evidence="6 7">
    <name type="scientific">Panicum virgatum</name>
    <name type="common">Blackwell switchgrass</name>
    <dbReference type="NCBI Taxonomy" id="38727"/>
    <lineage>
        <taxon>Eukaryota</taxon>
        <taxon>Viridiplantae</taxon>
        <taxon>Streptophyta</taxon>
        <taxon>Embryophyta</taxon>
        <taxon>Tracheophyta</taxon>
        <taxon>Spermatophyta</taxon>
        <taxon>Magnoliopsida</taxon>
        <taxon>Liliopsida</taxon>
        <taxon>Poales</taxon>
        <taxon>Poaceae</taxon>
        <taxon>PACMAD clade</taxon>
        <taxon>Panicoideae</taxon>
        <taxon>Panicodae</taxon>
        <taxon>Paniceae</taxon>
        <taxon>Panicinae</taxon>
        <taxon>Panicum</taxon>
        <taxon>Panicum sect. Hiantes</taxon>
    </lineage>
</organism>
<keyword evidence="3" id="KW-0804">Transcription</keyword>
<dbReference type="OrthoDB" id="1921805at2759"/>
<dbReference type="GO" id="GO:0046983">
    <property type="term" value="F:protein dimerization activity"/>
    <property type="evidence" value="ECO:0007669"/>
    <property type="project" value="InterPro"/>
</dbReference>
<sequence>MQGAHGYGGYGYGGYGYDAGAYSSAGGGYGYGYGAGAYGSAGGGYGYDAGAYGSVGGGYGYDAGGYYYSSAYPPAPAHEDPLAAGRRAHDVPASLNGLELQPSEACPRNYVIFDQTCTKSRVMFHPSLAHKLGGPSSGHGGGSCYGAGDGAGKKGACREGGGGGGCSVRQKEDTEEIDALLSSEDDDDVVSTGRTPGASRDDGSSPDSTCSSSRRGGEPRKKERMSKMMRTLRGIVPGGSQMDAPAVLDGAVRYLKSLKVEAKKLGVRGSGS</sequence>
<comment type="caution">
    <text evidence="6">The sequence shown here is derived from an EMBL/GenBank/DDBJ whole genome shotgun (WGS) entry which is preliminary data.</text>
</comment>
<dbReference type="AlphaFoldDB" id="A0A8T0WZL7"/>
<name>A0A8T0WZL7_PANVG</name>
<dbReference type="PANTHER" id="PTHR36066">
    <property type="entry name" value="TRANSCRIPTION FACTOR BHLH145"/>
    <property type="match status" value="1"/>
</dbReference>
<evidence type="ECO:0000256" key="1">
    <source>
        <dbReference type="ARBA" id="ARBA00005510"/>
    </source>
</evidence>
<keyword evidence="7" id="KW-1185">Reference proteome</keyword>
<dbReference type="InterPro" id="IPR037546">
    <property type="entry name" value="SAC51-like"/>
</dbReference>
<dbReference type="PANTHER" id="PTHR36066:SF11">
    <property type="entry name" value="TRANSCRIPTION FACTOR BHLH144"/>
    <property type="match status" value="1"/>
</dbReference>
<dbReference type="SUPFAM" id="SSF47459">
    <property type="entry name" value="HLH, helix-loop-helix DNA-binding domain"/>
    <property type="match status" value="1"/>
</dbReference>
<evidence type="ECO:0000256" key="3">
    <source>
        <dbReference type="ARBA" id="ARBA00023163"/>
    </source>
</evidence>
<dbReference type="Proteomes" id="UP000823388">
    <property type="component" value="Chromosome 1N"/>
</dbReference>
<dbReference type="PROSITE" id="PS50888">
    <property type="entry name" value="BHLH"/>
    <property type="match status" value="1"/>
</dbReference>